<reference evidence="2" key="1">
    <citation type="journal article" date="2023" name="Arch. Microbiol.">
        <title>Desulfoferula mesophilus gen. nov. sp. nov., a mesophilic sulfate-reducing bacterium isolated from a brackish lake sediment.</title>
        <authorList>
            <person name="Watanabe T."/>
            <person name="Yabe T."/>
            <person name="Tsuji J.M."/>
            <person name="Fukui M."/>
        </authorList>
    </citation>
    <scope>NUCLEOTIDE SEQUENCE [LARGE SCALE GENOMIC DNA]</scope>
    <source>
        <strain evidence="2">12FAK</strain>
    </source>
</reference>
<keyword evidence="2" id="KW-1185">Reference proteome</keyword>
<dbReference type="Pfam" id="PF12675">
    <property type="entry name" value="DUF3795"/>
    <property type="match status" value="1"/>
</dbReference>
<accession>A0AAU9EH92</accession>
<evidence type="ECO:0000313" key="2">
    <source>
        <dbReference type="Proteomes" id="UP001366166"/>
    </source>
</evidence>
<name>A0AAU9EH92_9BACT</name>
<sequence>MDYLHLTAPCGLDCFNCAFYLVTQGDEQSLELIRSYHKLMGIPLEVMRCQGCRAHKGRPPMHALSFDRPGPCPAYACSRQKGLSFCYECDDFPCDHLHPYADRANKVPHNTKVFNLCLIKKMGLEKWAEQKAGKVRQTYFHKWWTLE</sequence>
<dbReference type="Proteomes" id="UP001366166">
    <property type="component" value="Chromosome"/>
</dbReference>
<dbReference type="InterPro" id="IPR024227">
    <property type="entry name" value="DUF3795"/>
</dbReference>
<organism evidence="1 2">
    <name type="scientific">Desulfoferula mesophila</name>
    <dbReference type="NCBI Taxonomy" id="3058419"/>
    <lineage>
        <taxon>Bacteria</taxon>
        <taxon>Pseudomonadati</taxon>
        <taxon>Thermodesulfobacteriota</taxon>
        <taxon>Desulfarculia</taxon>
        <taxon>Desulfarculales</taxon>
        <taxon>Desulfarculaceae</taxon>
        <taxon>Desulfoferula</taxon>
    </lineage>
</organism>
<evidence type="ECO:0000313" key="1">
    <source>
        <dbReference type="EMBL" id="BEQ16140.1"/>
    </source>
</evidence>
<dbReference type="KEGG" id="dmp:FAK_32060"/>
<gene>
    <name evidence="1" type="ORF">FAK_32060</name>
</gene>
<proteinExistence type="predicted"/>
<evidence type="ECO:0008006" key="3">
    <source>
        <dbReference type="Google" id="ProtNLM"/>
    </source>
</evidence>
<dbReference type="RefSeq" id="WP_338601549.1">
    <property type="nucleotide sequence ID" value="NZ_AP028679.1"/>
</dbReference>
<dbReference type="EMBL" id="AP028679">
    <property type="protein sequence ID" value="BEQ16140.1"/>
    <property type="molecule type" value="Genomic_DNA"/>
</dbReference>
<dbReference type="AlphaFoldDB" id="A0AAU9EH92"/>
<protein>
    <recommendedName>
        <fullName evidence="3">DUF3795 domain-containing protein</fullName>
    </recommendedName>
</protein>